<dbReference type="PANTHER" id="PTHR12888:SF0">
    <property type="entry name" value="PEROXISOME ASSEMBLY PROTEIN 12"/>
    <property type="match status" value="1"/>
</dbReference>
<keyword evidence="8" id="KW-0479">Metal-binding</keyword>
<dbReference type="EMBL" id="ML977506">
    <property type="protein sequence ID" value="KAF2129440.1"/>
    <property type="molecule type" value="Genomic_DNA"/>
</dbReference>
<protein>
    <recommendedName>
        <fullName evidence="5">Peroxisome assembly protein 12</fullName>
    </recommendedName>
    <alternativeName>
        <fullName evidence="15">Peroxin-12</fullName>
    </alternativeName>
</protein>
<keyword evidence="13 18" id="KW-0472">Membrane</keyword>
<feature type="compositionally biased region" description="Acidic residues" evidence="17">
    <location>
        <begin position="503"/>
        <end position="519"/>
    </location>
</feature>
<feature type="transmembrane region" description="Helical" evidence="18">
    <location>
        <begin position="978"/>
        <end position="997"/>
    </location>
</feature>
<dbReference type="GO" id="GO:0005778">
    <property type="term" value="C:peroxisomal membrane"/>
    <property type="evidence" value="ECO:0007669"/>
    <property type="project" value="UniProtKB-SubCell"/>
</dbReference>
<dbReference type="InterPro" id="IPR013083">
    <property type="entry name" value="Znf_RING/FYVE/PHD"/>
</dbReference>
<dbReference type="Pfam" id="PF01554">
    <property type="entry name" value="MatE"/>
    <property type="match status" value="2"/>
</dbReference>
<sequence length="1116" mass="122181">MEFLPTLQNGIDELKPSLFELLSEQQLASLLPPSLRYLLAISTHRYPRYLLPVLNSFDEVYAVLTLLVERHFLRTYGGSFTENFYSLKRARVLRVKGGEVPRAQLGAGDSVREAVRLGSGDVWKNLAVLVGLPWLKRKFDEGYDVHAAHANLLGPGYNRQRDGLRAGAGLKERLMFYYKWFLRNVYPSVNAAYYFSLLLFNMAYLFDGTKYHSPFLWMIGTRIRRLGEADHRAIALANAPRPVGPARPGEGGSLFSPRNLARSVQPRLLSSLRILLPTSIFALKFLEWWHASDFARQLSRKAAENIELPPPILPSLPPSSTKQAGAKQQTNASGKPHSTKPKRIDPPISASTLLPILTVSTPPSSGLCPICVTTITNPTASPTGFVYCYTCIHRWVEGTHDHQVSFMEGAPDFRKADDDDQVEDEGWNTEDGSREGRWESGKGRDAVTGRKVLGGTEGLRRVMAPPSSTHPISDFANDVTAQMEGFAQSTDIAEESIARDLEGDNSESEAEDDEDDDGDSSGSSTVRQFSMIDSYRRPSYVNPGARSTAIGPSSVPERSYMSTSAKKHSYLSKREREAVRDDQRSLLRDNNLLPPKHPRSGSASFPRPRMSFPALQKSRSTPDVEAAVDSEISEHSALLGERDRPYGGLDTPKNINRKWSEAVAAGKINTSWQREAKVLTKSSAPMILTFLLQYSLPVASIFTVGHIGKMELGAVSLAGMTASVTGYAVYQGLATSLDTLCAQAYGSGRPHLVGLQFQRMLYFLLVVTIPISVIWAFGTEIISLIVPEAETARLAGLYLRILIFGAPGYAAFESGKHYVQAQGIFSATMYILLIGAPLNAFLNWLLVWHLGWGFIGAPIAVAVTENVLPLLLFLYVRYIDGYQCWGGFDRRALKNWTPMIKLALPGLIMVLAEFLAFEILTLSSSWLGPTELAAQSVLGSINGLTFQIPFPISVAASTRIANLIGATLAVPAKTAAKVAIVASVAVGIFNLLLLSLLREYIPRLFTPDPDVNRMVASLLPLCATFQVFDAVAAACNGILRGLGRQEIGGYVGLFAYYVVGIPISFGTGFGAKWGLYGLWSGPAIALGIVAVIEGVFIYRTSWDRAVEAAKVRNAAN</sequence>
<dbReference type="InterPro" id="IPR002528">
    <property type="entry name" value="MATE_fam"/>
</dbReference>
<evidence type="ECO:0000256" key="13">
    <source>
        <dbReference type="ARBA" id="ARBA00023136"/>
    </source>
</evidence>
<feature type="transmembrane region" description="Helical" evidence="18">
    <location>
        <begin position="761"/>
        <end position="786"/>
    </location>
</feature>
<evidence type="ECO:0000256" key="16">
    <source>
        <dbReference type="ARBA" id="ARBA00034505"/>
    </source>
</evidence>
<feature type="domain" description="Pex N-terminal" evidence="19">
    <location>
        <begin position="25"/>
        <end position="292"/>
    </location>
</feature>
<keyword evidence="10" id="KW-0862">Zinc</keyword>
<comment type="subunit">
    <text evidence="16">Component of the PEX2-PEX10-PEX12 retrotranslocation channel, composed of PEX2, PEX10 and PEX12.</text>
</comment>
<feature type="region of interest" description="Disordered" evidence="17">
    <location>
        <begin position="414"/>
        <end position="446"/>
    </location>
</feature>
<comment type="similarity">
    <text evidence="4">Belongs to the multi antimicrobial extrusion (MATE) (TC 2.A.66.1) family.</text>
</comment>
<comment type="similarity">
    <text evidence="3">Belongs to the pex2/pex10/pex12 family.</text>
</comment>
<evidence type="ECO:0000256" key="8">
    <source>
        <dbReference type="ARBA" id="ARBA00022723"/>
    </source>
</evidence>
<feature type="transmembrane region" description="Helical" evidence="18">
    <location>
        <begin position="1017"/>
        <end position="1039"/>
    </location>
</feature>
<evidence type="ECO:0000256" key="18">
    <source>
        <dbReference type="SAM" id="Phobius"/>
    </source>
</evidence>
<evidence type="ECO:0000256" key="4">
    <source>
        <dbReference type="ARBA" id="ARBA00010199"/>
    </source>
</evidence>
<feature type="transmembrane region" description="Helical" evidence="18">
    <location>
        <begin position="852"/>
        <end position="878"/>
    </location>
</feature>
<dbReference type="RefSeq" id="XP_033523829.1">
    <property type="nucleotide sequence ID" value="XM_033672405.1"/>
</dbReference>
<name>A0A6A6ACC8_9PLEO</name>
<dbReference type="Pfam" id="PF04757">
    <property type="entry name" value="Pex2_Pex12"/>
    <property type="match status" value="1"/>
</dbReference>
<dbReference type="GO" id="GO:0042910">
    <property type="term" value="F:xenobiotic transmembrane transporter activity"/>
    <property type="evidence" value="ECO:0007669"/>
    <property type="project" value="InterPro"/>
</dbReference>
<evidence type="ECO:0000313" key="21">
    <source>
        <dbReference type="Proteomes" id="UP000799771"/>
    </source>
</evidence>
<feature type="compositionally biased region" description="Polar residues" evidence="17">
    <location>
        <begin position="321"/>
        <end position="333"/>
    </location>
</feature>
<feature type="transmembrane region" description="Helical" evidence="18">
    <location>
        <begin position="1051"/>
        <end position="1071"/>
    </location>
</feature>
<evidence type="ECO:0000256" key="2">
    <source>
        <dbReference type="ARBA" id="ARBA00004906"/>
    </source>
</evidence>
<feature type="transmembrane region" description="Helical" evidence="18">
    <location>
        <begin position="899"/>
        <end position="928"/>
    </location>
</feature>
<keyword evidence="9" id="KW-0863">Zinc-finger</keyword>
<dbReference type="GO" id="GO:0008270">
    <property type="term" value="F:zinc ion binding"/>
    <property type="evidence" value="ECO:0007669"/>
    <property type="project" value="UniProtKB-KW"/>
</dbReference>
<evidence type="ECO:0000256" key="1">
    <source>
        <dbReference type="ARBA" id="ARBA00004585"/>
    </source>
</evidence>
<evidence type="ECO:0000256" key="7">
    <source>
        <dbReference type="ARBA" id="ARBA00022692"/>
    </source>
</evidence>
<dbReference type="GO" id="GO:0015297">
    <property type="term" value="F:antiporter activity"/>
    <property type="evidence" value="ECO:0007669"/>
    <property type="project" value="InterPro"/>
</dbReference>
<evidence type="ECO:0000256" key="11">
    <source>
        <dbReference type="ARBA" id="ARBA00022927"/>
    </source>
</evidence>
<dbReference type="GO" id="GO:0004842">
    <property type="term" value="F:ubiquitin-protein transferase activity"/>
    <property type="evidence" value="ECO:0007669"/>
    <property type="project" value="TreeGrafter"/>
</dbReference>
<feature type="compositionally biased region" description="Basic and acidic residues" evidence="17">
    <location>
        <begin position="572"/>
        <end position="587"/>
    </location>
</feature>
<gene>
    <name evidence="20" type="ORF">P153DRAFT_423032</name>
</gene>
<keyword evidence="21" id="KW-1185">Reference proteome</keyword>
<proteinExistence type="inferred from homology"/>
<feature type="transmembrane region" description="Helical" evidence="18">
    <location>
        <begin position="824"/>
        <end position="846"/>
    </location>
</feature>
<evidence type="ECO:0000256" key="12">
    <source>
        <dbReference type="ARBA" id="ARBA00022989"/>
    </source>
</evidence>
<dbReference type="GO" id="GO:1990961">
    <property type="term" value="P:xenobiotic detoxification by transmembrane export across the plasma membrane"/>
    <property type="evidence" value="ECO:0007669"/>
    <property type="project" value="InterPro"/>
</dbReference>
<dbReference type="InterPro" id="IPR045069">
    <property type="entry name" value="MATE_euk"/>
</dbReference>
<evidence type="ECO:0000256" key="5">
    <source>
        <dbReference type="ARBA" id="ARBA00018980"/>
    </source>
</evidence>
<dbReference type="InterPro" id="IPR017375">
    <property type="entry name" value="PEX12"/>
</dbReference>
<evidence type="ECO:0000256" key="6">
    <source>
        <dbReference type="ARBA" id="ARBA00022448"/>
    </source>
</evidence>
<dbReference type="Proteomes" id="UP000799771">
    <property type="component" value="Unassembled WGS sequence"/>
</dbReference>
<evidence type="ECO:0000256" key="3">
    <source>
        <dbReference type="ARBA" id="ARBA00008704"/>
    </source>
</evidence>
<keyword evidence="11" id="KW-0653">Protein transport</keyword>
<evidence type="ECO:0000256" key="17">
    <source>
        <dbReference type="SAM" id="MobiDB-lite"/>
    </source>
</evidence>
<dbReference type="GeneID" id="54412837"/>
<feature type="transmembrane region" description="Helical" evidence="18">
    <location>
        <begin position="1077"/>
        <end position="1098"/>
    </location>
</feature>
<dbReference type="SUPFAM" id="SSF57850">
    <property type="entry name" value="RING/U-box"/>
    <property type="match status" value="1"/>
</dbReference>
<dbReference type="CDD" id="cd13132">
    <property type="entry name" value="MATE_eukaryotic"/>
    <property type="match status" value="1"/>
</dbReference>
<keyword evidence="12 18" id="KW-1133">Transmembrane helix</keyword>
<evidence type="ECO:0000313" key="20">
    <source>
        <dbReference type="EMBL" id="KAF2129440.1"/>
    </source>
</evidence>
<accession>A0A6A6ACC8</accession>
<dbReference type="Gene3D" id="3.30.40.10">
    <property type="entry name" value="Zinc/RING finger domain, C3HC4 (zinc finger)"/>
    <property type="match status" value="1"/>
</dbReference>
<feature type="compositionally biased region" description="Acidic residues" evidence="17">
    <location>
        <begin position="418"/>
        <end position="428"/>
    </location>
</feature>
<feature type="region of interest" description="Disordered" evidence="17">
    <location>
        <begin position="500"/>
        <end position="622"/>
    </location>
</feature>
<dbReference type="AlphaFoldDB" id="A0A6A6ACC8"/>
<evidence type="ECO:0000256" key="9">
    <source>
        <dbReference type="ARBA" id="ARBA00022771"/>
    </source>
</evidence>
<evidence type="ECO:0000256" key="14">
    <source>
        <dbReference type="ARBA" id="ARBA00023140"/>
    </source>
</evidence>
<organism evidence="20 21">
    <name type="scientific">Dothidotthia symphoricarpi CBS 119687</name>
    <dbReference type="NCBI Taxonomy" id="1392245"/>
    <lineage>
        <taxon>Eukaryota</taxon>
        <taxon>Fungi</taxon>
        <taxon>Dikarya</taxon>
        <taxon>Ascomycota</taxon>
        <taxon>Pezizomycotina</taxon>
        <taxon>Dothideomycetes</taxon>
        <taxon>Pleosporomycetidae</taxon>
        <taxon>Pleosporales</taxon>
        <taxon>Dothidotthiaceae</taxon>
        <taxon>Dothidotthia</taxon>
    </lineage>
</organism>
<dbReference type="GO" id="GO:0016562">
    <property type="term" value="P:protein import into peroxisome matrix, receptor recycling"/>
    <property type="evidence" value="ECO:0007669"/>
    <property type="project" value="UniProtKB-ARBA"/>
</dbReference>
<keyword evidence="14" id="KW-0576">Peroxisome</keyword>
<keyword evidence="6" id="KW-0813">Transport</keyword>
<dbReference type="InterPro" id="IPR006845">
    <property type="entry name" value="Pex_N"/>
</dbReference>
<dbReference type="NCBIfam" id="TIGR00797">
    <property type="entry name" value="matE"/>
    <property type="match status" value="1"/>
</dbReference>
<evidence type="ECO:0000256" key="10">
    <source>
        <dbReference type="ARBA" id="ARBA00022833"/>
    </source>
</evidence>
<evidence type="ECO:0000259" key="19">
    <source>
        <dbReference type="Pfam" id="PF04757"/>
    </source>
</evidence>
<reference evidence="20" key="1">
    <citation type="journal article" date="2020" name="Stud. Mycol.">
        <title>101 Dothideomycetes genomes: a test case for predicting lifestyles and emergence of pathogens.</title>
        <authorList>
            <person name="Haridas S."/>
            <person name="Albert R."/>
            <person name="Binder M."/>
            <person name="Bloem J."/>
            <person name="Labutti K."/>
            <person name="Salamov A."/>
            <person name="Andreopoulos B."/>
            <person name="Baker S."/>
            <person name="Barry K."/>
            <person name="Bills G."/>
            <person name="Bluhm B."/>
            <person name="Cannon C."/>
            <person name="Castanera R."/>
            <person name="Culley D."/>
            <person name="Daum C."/>
            <person name="Ezra D."/>
            <person name="Gonzalez J."/>
            <person name="Henrissat B."/>
            <person name="Kuo A."/>
            <person name="Liang C."/>
            <person name="Lipzen A."/>
            <person name="Lutzoni F."/>
            <person name="Magnuson J."/>
            <person name="Mondo S."/>
            <person name="Nolan M."/>
            <person name="Ohm R."/>
            <person name="Pangilinan J."/>
            <person name="Park H.-J."/>
            <person name="Ramirez L."/>
            <person name="Alfaro M."/>
            <person name="Sun H."/>
            <person name="Tritt A."/>
            <person name="Yoshinaga Y."/>
            <person name="Zwiers L.-H."/>
            <person name="Turgeon B."/>
            <person name="Goodwin S."/>
            <person name="Spatafora J."/>
            <person name="Crous P."/>
            <person name="Grigoriev I."/>
        </authorList>
    </citation>
    <scope>NUCLEOTIDE SEQUENCE</scope>
    <source>
        <strain evidence="20">CBS 119687</strain>
    </source>
</reference>
<evidence type="ECO:0000256" key="15">
    <source>
        <dbReference type="ARBA" id="ARBA00029692"/>
    </source>
</evidence>
<feature type="region of interest" description="Disordered" evidence="17">
    <location>
        <begin position="309"/>
        <end position="348"/>
    </location>
</feature>
<comment type="subcellular location">
    <subcellularLocation>
        <location evidence="1">Peroxisome membrane</location>
        <topology evidence="1">Multi-pass membrane protein</topology>
    </subcellularLocation>
</comment>
<keyword evidence="7 18" id="KW-0812">Transmembrane</keyword>
<dbReference type="GO" id="GO:1990429">
    <property type="term" value="C:peroxisomal importomer complex"/>
    <property type="evidence" value="ECO:0007669"/>
    <property type="project" value="TreeGrafter"/>
</dbReference>
<dbReference type="PANTHER" id="PTHR12888">
    <property type="entry name" value="PEROXISOME ASSEMBLY PROTEIN 12 PEROXIN-12"/>
    <property type="match status" value="1"/>
</dbReference>
<dbReference type="GO" id="GO:0006513">
    <property type="term" value="P:protein monoubiquitination"/>
    <property type="evidence" value="ECO:0007669"/>
    <property type="project" value="TreeGrafter"/>
</dbReference>
<feature type="compositionally biased region" description="Basic and acidic residues" evidence="17">
    <location>
        <begin position="431"/>
        <end position="446"/>
    </location>
</feature>
<comment type="pathway">
    <text evidence="2">Protein modification; protein ubiquitination.</text>
</comment>
<dbReference type="OrthoDB" id="2126698at2759"/>
<feature type="transmembrane region" description="Helical" evidence="18">
    <location>
        <begin position="792"/>
        <end position="812"/>
    </location>
</feature>